<keyword evidence="2" id="KW-0472">Membrane</keyword>
<feature type="compositionally biased region" description="Low complexity" evidence="1">
    <location>
        <begin position="50"/>
        <end position="61"/>
    </location>
</feature>
<accession>A0A8T1WEK1</accession>
<protein>
    <recommendedName>
        <fullName evidence="5">PLAC8 family protein</fullName>
    </recommendedName>
</protein>
<comment type="caution">
    <text evidence="3">The sequence shown here is derived from an EMBL/GenBank/DDBJ whole genome shotgun (WGS) entry which is preliminary data.</text>
</comment>
<dbReference type="OrthoDB" id="1045822at2759"/>
<proteinExistence type="predicted"/>
<keyword evidence="4" id="KW-1185">Reference proteome</keyword>
<evidence type="ECO:0000313" key="4">
    <source>
        <dbReference type="Proteomes" id="UP000694044"/>
    </source>
</evidence>
<evidence type="ECO:0000256" key="2">
    <source>
        <dbReference type="SAM" id="Phobius"/>
    </source>
</evidence>
<feature type="transmembrane region" description="Helical" evidence="2">
    <location>
        <begin position="188"/>
        <end position="208"/>
    </location>
</feature>
<organism evidence="3 4">
    <name type="scientific">Phytophthora pseudosyringae</name>
    <dbReference type="NCBI Taxonomy" id="221518"/>
    <lineage>
        <taxon>Eukaryota</taxon>
        <taxon>Sar</taxon>
        <taxon>Stramenopiles</taxon>
        <taxon>Oomycota</taxon>
        <taxon>Peronosporomycetes</taxon>
        <taxon>Peronosporales</taxon>
        <taxon>Peronosporaceae</taxon>
        <taxon>Phytophthora</taxon>
    </lineage>
</organism>
<dbReference type="Pfam" id="PF04749">
    <property type="entry name" value="PLAC8"/>
    <property type="match status" value="1"/>
</dbReference>
<reference evidence="3" key="1">
    <citation type="submission" date="2021-02" db="EMBL/GenBank/DDBJ databases">
        <authorList>
            <person name="Palmer J.M."/>
        </authorList>
    </citation>
    <scope>NUCLEOTIDE SEQUENCE</scope>
    <source>
        <strain evidence="3">SCRP734</strain>
    </source>
</reference>
<evidence type="ECO:0008006" key="5">
    <source>
        <dbReference type="Google" id="ProtNLM"/>
    </source>
</evidence>
<dbReference type="AlphaFoldDB" id="A0A8T1WEK1"/>
<keyword evidence="2" id="KW-1133">Transmembrane helix</keyword>
<dbReference type="InterPro" id="IPR006461">
    <property type="entry name" value="PLAC_motif_containing"/>
</dbReference>
<feature type="transmembrane region" description="Helical" evidence="2">
    <location>
        <begin position="136"/>
        <end position="158"/>
    </location>
</feature>
<feature type="region of interest" description="Disordered" evidence="1">
    <location>
        <begin position="27"/>
        <end position="61"/>
    </location>
</feature>
<dbReference type="EMBL" id="JAGDFM010000028">
    <property type="protein sequence ID" value="KAG7390754.1"/>
    <property type="molecule type" value="Genomic_DNA"/>
</dbReference>
<gene>
    <name evidence="3" type="ORF">PHYPSEUDO_006873</name>
</gene>
<evidence type="ECO:0000313" key="3">
    <source>
        <dbReference type="EMBL" id="KAG7390754.1"/>
    </source>
</evidence>
<dbReference type="PANTHER" id="PTHR15907">
    <property type="entry name" value="DUF614 FAMILY PROTEIN-RELATED"/>
    <property type="match status" value="1"/>
</dbReference>
<dbReference type="Proteomes" id="UP000694044">
    <property type="component" value="Unassembled WGS sequence"/>
</dbReference>
<dbReference type="NCBIfam" id="TIGR01571">
    <property type="entry name" value="A_thal_Cys_rich"/>
    <property type="match status" value="1"/>
</dbReference>
<name>A0A8T1WEK1_9STRA</name>
<keyword evidence="2" id="KW-0812">Transmembrane</keyword>
<evidence type="ECO:0000256" key="1">
    <source>
        <dbReference type="SAM" id="MobiDB-lite"/>
    </source>
</evidence>
<sequence length="266" mass="28762">MNCHAGVFPQQVSAPWQIDIFISRFPTDPQVDPSRPANDQALNTRDKMNQAPSTQTPAAPAEVPYWDQSNASAQPAKPGAMKDLESDDGLTRGQWQVGFWDCFTTLMPNCFMVTFCSCISVAQISARLGVTTYAKALIACLAIIVAEFVVSSIASSAASSSYSVETDYANDGTSYTYTTSSGSGAGVIVYRGVMIMVHVLFALFVMHLRVKTRERFQIPGSSRNDFFAGFCCSCCALAQMATHIKSYTPGSCKFGQVAATLPPYTQ</sequence>